<feature type="transmembrane region" description="Helical" evidence="1">
    <location>
        <begin position="139"/>
        <end position="158"/>
    </location>
</feature>
<organism evidence="2">
    <name type="scientific">Eremomyces bilateralis CBS 781.70</name>
    <dbReference type="NCBI Taxonomy" id="1392243"/>
    <lineage>
        <taxon>Eukaryota</taxon>
        <taxon>Fungi</taxon>
        <taxon>Dikarya</taxon>
        <taxon>Ascomycota</taxon>
        <taxon>Pezizomycotina</taxon>
        <taxon>Dothideomycetes</taxon>
        <taxon>Dothideomycetes incertae sedis</taxon>
        <taxon>Eremomycetales</taxon>
        <taxon>Eremomycetaceae</taxon>
        <taxon>Eremomyces</taxon>
    </lineage>
</organism>
<keyword evidence="3" id="KW-1185">Reference proteome</keyword>
<feature type="transmembrane region" description="Helical" evidence="1">
    <location>
        <begin position="164"/>
        <end position="190"/>
    </location>
</feature>
<dbReference type="RefSeq" id="XP_033532568.1">
    <property type="nucleotide sequence ID" value="XM_033683205.1"/>
</dbReference>
<evidence type="ECO:0000313" key="3">
    <source>
        <dbReference type="Proteomes" id="UP000504638"/>
    </source>
</evidence>
<keyword evidence="1" id="KW-0472">Membrane</keyword>
<keyword evidence="1" id="KW-0812">Transmembrane</keyword>
<name>A0A6G1FYL4_9PEZI</name>
<reference evidence="4" key="3">
    <citation type="submission" date="2025-04" db="UniProtKB">
        <authorList>
            <consortium name="RefSeq"/>
        </authorList>
    </citation>
    <scope>IDENTIFICATION</scope>
    <source>
        <strain evidence="4">CBS 781.70</strain>
    </source>
</reference>
<protein>
    <submittedName>
        <fullName evidence="2 4">Uncharacterized protein</fullName>
    </submittedName>
</protein>
<evidence type="ECO:0000313" key="4">
    <source>
        <dbReference type="RefSeq" id="XP_033532568.1"/>
    </source>
</evidence>
<dbReference type="GeneID" id="54423775"/>
<keyword evidence="1" id="KW-1133">Transmembrane helix</keyword>
<accession>A0A6G1FYL4</accession>
<proteinExistence type="predicted"/>
<dbReference type="EMBL" id="ML975163">
    <property type="protein sequence ID" value="KAF1810937.1"/>
    <property type="molecule type" value="Genomic_DNA"/>
</dbReference>
<dbReference type="AlphaFoldDB" id="A0A6G1FYL4"/>
<evidence type="ECO:0000256" key="1">
    <source>
        <dbReference type="SAM" id="Phobius"/>
    </source>
</evidence>
<gene>
    <name evidence="2 4" type="ORF">P152DRAFT_72113</name>
</gene>
<evidence type="ECO:0000313" key="2">
    <source>
        <dbReference type="EMBL" id="KAF1810937.1"/>
    </source>
</evidence>
<reference evidence="4" key="2">
    <citation type="submission" date="2020-04" db="EMBL/GenBank/DDBJ databases">
        <authorList>
            <consortium name="NCBI Genome Project"/>
        </authorList>
    </citation>
    <scope>NUCLEOTIDE SEQUENCE</scope>
    <source>
        <strain evidence="4">CBS 781.70</strain>
    </source>
</reference>
<reference evidence="2 4" key="1">
    <citation type="submission" date="2020-01" db="EMBL/GenBank/DDBJ databases">
        <authorList>
            <consortium name="DOE Joint Genome Institute"/>
            <person name="Haridas S."/>
            <person name="Albert R."/>
            <person name="Binder M."/>
            <person name="Bloem J."/>
            <person name="Labutti K."/>
            <person name="Salamov A."/>
            <person name="Andreopoulos B."/>
            <person name="Baker S.E."/>
            <person name="Barry K."/>
            <person name="Bills G."/>
            <person name="Bluhm B.H."/>
            <person name="Cannon C."/>
            <person name="Castanera R."/>
            <person name="Culley D.E."/>
            <person name="Daum C."/>
            <person name="Ezra D."/>
            <person name="Gonzalez J.B."/>
            <person name="Henrissat B."/>
            <person name="Kuo A."/>
            <person name="Liang C."/>
            <person name="Lipzen A."/>
            <person name="Lutzoni F."/>
            <person name="Magnuson J."/>
            <person name="Mondo S."/>
            <person name="Nolan M."/>
            <person name="Ohm R."/>
            <person name="Pangilinan J."/>
            <person name="Park H.-J."/>
            <person name="Ramirez L."/>
            <person name="Alfaro M."/>
            <person name="Sun H."/>
            <person name="Tritt A."/>
            <person name="Yoshinaga Y."/>
            <person name="Zwiers L.-H."/>
            <person name="Turgeon B.G."/>
            <person name="Goodwin S.B."/>
            <person name="Spatafora J.W."/>
            <person name="Crous P.W."/>
            <person name="Grigoriev I.V."/>
        </authorList>
    </citation>
    <scope>NUCLEOTIDE SEQUENCE</scope>
    <source>
        <strain evidence="2 4">CBS 781.70</strain>
    </source>
</reference>
<sequence length="250" mass="27815">MVLIASVWAGVALPSLLRWFILGFPVTQPTGACGMLPGKSISNRRPHPGVSIEFTAPVTVYLPAHRQKFRLLLFLSARQRDSSTTVIIGAVATAYHRGVPERAMTHHGLDSLAIHIAWKRRLLASRLTSVLWTSEHRSSLLLCTTFMVEIISFSFPFICFPRPAFLAFSTVPSSIMLTQTFPPFFILFLFASFEATRKNIAQTPPIDCTVLHSRTETKLNTLFFLADNRALVVALVLRQSHDKDTSGFSA</sequence>
<dbReference type="Proteomes" id="UP000504638">
    <property type="component" value="Unplaced"/>
</dbReference>